<dbReference type="InterPro" id="IPR009061">
    <property type="entry name" value="DNA-bd_dom_put_sf"/>
</dbReference>
<evidence type="ECO:0000313" key="2">
    <source>
        <dbReference type="EMBL" id="SVE16877.1"/>
    </source>
</evidence>
<feature type="domain" description="HTH merR-type" evidence="1">
    <location>
        <begin position="10"/>
        <end position="70"/>
    </location>
</feature>
<dbReference type="GO" id="GO:0006355">
    <property type="term" value="P:regulation of DNA-templated transcription"/>
    <property type="evidence" value="ECO:0007669"/>
    <property type="project" value="InterPro"/>
</dbReference>
<organism evidence="2">
    <name type="scientific">marine metagenome</name>
    <dbReference type="NCBI Taxonomy" id="408172"/>
    <lineage>
        <taxon>unclassified sequences</taxon>
        <taxon>metagenomes</taxon>
        <taxon>ecological metagenomes</taxon>
    </lineage>
</organism>
<dbReference type="InterPro" id="IPR000551">
    <property type="entry name" value="MerR-type_HTH_dom"/>
</dbReference>
<reference evidence="2" key="1">
    <citation type="submission" date="2018-05" db="EMBL/GenBank/DDBJ databases">
        <authorList>
            <person name="Lanie J.A."/>
            <person name="Ng W.-L."/>
            <person name="Kazmierczak K.M."/>
            <person name="Andrzejewski T.M."/>
            <person name="Davidsen T.M."/>
            <person name="Wayne K.J."/>
            <person name="Tettelin H."/>
            <person name="Glass J.I."/>
            <person name="Rusch D."/>
            <person name="Podicherti R."/>
            <person name="Tsui H.-C.T."/>
            <person name="Winkler M.E."/>
        </authorList>
    </citation>
    <scope>NUCLEOTIDE SEQUENCE</scope>
</reference>
<dbReference type="Pfam" id="PF13411">
    <property type="entry name" value="MerR_1"/>
    <property type="match status" value="1"/>
</dbReference>
<dbReference type="EMBL" id="UINC01198770">
    <property type="protein sequence ID" value="SVE16877.1"/>
    <property type="molecule type" value="Genomic_DNA"/>
</dbReference>
<dbReference type="SUPFAM" id="SSF46955">
    <property type="entry name" value="Putative DNA-binding domain"/>
    <property type="match status" value="1"/>
</dbReference>
<protein>
    <recommendedName>
        <fullName evidence="1">HTH merR-type domain-containing protein</fullName>
    </recommendedName>
</protein>
<dbReference type="GO" id="GO:0003677">
    <property type="term" value="F:DNA binding"/>
    <property type="evidence" value="ECO:0007669"/>
    <property type="project" value="InterPro"/>
</dbReference>
<name>A0A383B9R7_9ZZZZ</name>
<proteinExistence type="predicted"/>
<sequence length="70" mass="8367">MKNKNPDYITISQLAKKLNLIDEKTGKPQTHTIRFWESQFKQIKPSVRAGKRRYYSENDFQVIKKIKNLL</sequence>
<feature type="non-terminal residue" evidence="2">
    <location>
        <position position="70"/>
    </location>
</feature>
<accession>A0A383B9R7</accession>
<gene>
    <name evidence="2" type="ORF">METZ01_LOCUS469731</name>
</gene>
<dbReference type="Gene3D" id="1.10.1660.10">
    <property type="match status" value="1"/>
</dbReference>
<dbReference type="AlphaFoldDB" id="A0A383B9R7"/>
<evidence type="ECO:0000259" key="1">
    <source>
        <dbReference type="Pfam" id="PF13411"/>
    </source>
</evidence>